<dbReference type="Proteomes" id="UP000297245">
    <property type="component" value="Unassembled WGS sequence"/>
</dbReference>
<protein>
    <submittedName>
        <fullName evidence="2">Uncharacterized protein</fullName>
    </submittedName>
</protein>
<gene>
    <name evidence="2" type="ORF">K435DRAFT_210004</name>
</gene>
<dbReference type="AlphaFoldDB" id="A0A4S8LSY0"/>
<evidence type="ECO:0000313" key="2">
    <source>
        <dbReference type="EMBL" id="THU92431.1"/>
    </source>
</evidence>
<sequence>MTRPNKRKEPPSDDATVSTGCRTLPQPPERREKKARLTSSNSSRGNLLEKCKSGDDRERGDPRSHPTTENRVQRDNMFYDATLPDNNAYVILVQNVLFRVRFQRSAPVIH</sequence>
<feature type="compositionally biased region" description="Basic and acidic residues" evidence="1">
    <location>
        <begin position="47"/>
        <end position="74"/>
    </location>
</feature>
<name>A0A4S8LSY0_DENBC</name>
<organism evidence="2 3">
    <name type="scientific">Dendrothele bispora (strain CBS 962.96)</name>
    <dbReference type="NCBI Taxonomy" id="1314807"/>
    <lineage>
        <taxon>Eukaryota</taxon>
        <taxon>Fungi</taxon>
        <taxon>Dikarya</taxon>
        <taxon>Basidiomycota</taxon>
        <taxon>Agaricomycotina</taxon>
        <taxon>Agaricomycetes</taxon>
        <taxon>Agaricomycetidae</taxon>
        <taxon>Agaricales</taxon>
        <taxon>Agaricales incertae sedis</taxon>
        <taxon>Dendrothele</taxon>
    </lineage>
</organism>
<feature type="region of interest" description="Disordered" evidence="1">
    <location>
        <begin position="1"/>
        <end position="76"/>
    </location>
</feature>
<reference evidence="2 3" key="1">
    <citation type="journal article" date="2019" name="Nat. Ecol. Evol.">
        <title>Megaphylogeny resolves global patterns of mushroom evolution.</title>
        <authorList>
            <person name="Varga T."/>
            <person name="Krizsan K."/>
            <person name="Foldi C."/>
            <person name="Dima B."/>
            <person name="Sanchez-Garcia M."/>
            <person name="Sanchez-Ramirez S."/>
            <person name="Szollosi G.J."/>
            <person name="Szarkandi J.G."/>
            <person name="Papp V."/>
            <person name="Albert L."/>
            <person name="Andreopoulos W."/>
            <person name="Angelini C."/>
            <person name="Antonin V."/>
            <person name="Barry K.W."/>
            <person name="Bougher N.L."/>
            <person name="Buchanan P."/>
            <person name="Buyck B."/>
            <person name="Bense V."/>
            <person name="Catcheside P."/>
            <person name="Chovatia M."/>
            <person name="Cooper J."/>
            <person name="Damon W."/>
            <person name="Desjardin D."/>
            <person name="Finy P."/>
            <person name="Geml J."/>
            <person name="Haridas S."/>
            <person name="Hughes K."/>
            <person name="Justo A."/>
            <person name="Karasinski D."/>
            <person name="Kautmanova I."/>
            <person name="Kiss B."/>
            <person name="Kocsube S."/>
            <person name="Kotiranta H."/>
            <person name="LaButti K.M."/>
            <person name="Lechner B.E."/>
            <person name="Liimatainen K."/>
            <person name="Lipzen A."/>
            <person name="Lukacs Z."/>
            <person name="Mihaltcheva S."/>
            <person name="Morgado L.N."/>
            <person name="Niskanen T."/>
            <person name="Noordeloos M.E."/>
            <person name="Ohm R.A."/>
            <person name="Ortiz-Santana B."/>
            <person name="Ovrebo C."/>
            <person name="Racz N."/>
            <person name="Riley R."/>
            <person name="Savchenko A."/>
            <person name="Shiryaev A."/>
            <person name="Soop K."/>
            <person name="Spirin V."/>
            <person name="Szebenyi C."/>
            <person name="Tomsovsky M."/>
            <person name="Tulloss R.E."/>
            <person name="Uehling J."/>
            <person name="Grigoriev I.V."/>
            <person name="Vagvolgyi C."/>
            <person name="Papp T."/>
            <person name="Martin F.M."/>
            <person name="Miettinen O."/>
            <person name="Hibbett D.S."/>
            <person name="Nagy L.G."/>
        </authorList>
    </citation>
    <scope>NUCLEOTIDE SEQUENCE [LARGE SCALE GENOMIC DNA]</scope>
    <source>
        <strain evidence="2 3">CBS 962.96</strain>
    </source>
</reference>
<proteinExistence type="predicted"/>
<keyword evidence="3" id="KW-1185">Reference proteome</keyword>
<evidence type="ECO:0000313" key="3">
    <source>
        <dbReference type="Proteomes" id="UP000297245"/>
    </source>
</evidence>
<accession>A0A4S8LSY0</accession>
<evidence type="ECO:0000256" key="1">
    <source>
        <dbReference type="SAM" id="MobiDB-lite"/>
    </source>
</evidence>
<dbReference type="EMBL" id="ML179279">
    <property type="protein sequence ID" value="THU92431.1"/>
    <property type="molecule type" value="Genomic_DNA"/>
</dbReference>